<feature type="transmembrane region" description="Helical" evidence="1">
    <location>
        <begin position="20"/>
        <end position="40"/>
    </location>
</feature>
<keyword evidence="1" id="KW-0812">Transmembrane</keyword>
<evidence type="ECO:0000313" key="3">
    <source>
        <dbReference type="Proteomes" id="UP000789524"/>
    </source>
</evidence>
<dbReference type="EMBL" id="CAKASE010000080">
    <property type="protein sequence ID" value="CAG9582047.1"/>
    <property type="molecule type" value="Genomic_DNA"/>
</dbReference>
<keyword evidence="3" id="KW-1185">Reference proteome</keyword>
<dbReference type="Proteomes" id="UP000789524">
    <property type="component" value="Unassembled WGS sequence"/>
</dbReference>
<accession>A0A8J2RHH0</accession>
<sequence>MSTVHFFYVAATKLIVLKIIYGFLFYALAVKAWHFMLWFVHYIKKSKSHEHFIEFEHERWIATDTMATSMGTTIIRLTGSISQDMTRSTTLIRKRFMTLTVPTL</sequence>
<reference evidence="2" key="1">
    <citation type="submission" date="2021-09" db="EMBL/GenBank/DDBJ databases">
        <authorList>
            <person name="Martin H S."/>
        </authorList>
    </citation>
    <scope>NUCLEOTIDE SEQUENCE</scope>
</reference>
<keyword evidence="1" id="KW-0472">Membrane</keyword>
<organism evidence="2 3">
    <name type="scientific">Danaus chrysippus</name>
    <name type="common">African queen</name>
    <dbReference type="NCBI Taxonomy" id="151541"/>
    <lineage>
        <taxon>Eukaryota</taxon>
        <taxon>Metazoa</taxon>
        <taxon>Ecdysozoa</taxon>
        <taxon>Arthropoda</taxon>
        <taxon>Hexapoda</taxon>
        <taxon>Insecta</taxon>
        <taxon>Pterygota</taxon>
        <taxon>Neoptera</taxon>
        <taxon>Endopterygota</taxon>
        <taxon>Lepidoptera</taxon>
        <taxon>Glossata</taxon>
        <taxon>Ditrysia</taxon>
        <taxon>Papilionoidea</taxon>
        <taxon>Nymphalidae</taxon>
        <taxon>Danainae</taxon>
        <taxon>Danaini</taxon>
        <taxon>Danaina</taxon>
        <taxon>Danaus</taxon>
        <taxon>Anosia</taxon>
    </lineage>
</organism>
<evidence type="ECO:0000313" key="2">
    <source>
        <dbReference type="EMBL" id="CAG9582047.1"/>
    </source>
</evidence>
<protein>
    <submittedName>
        <fullName evidence="2">(African queen) hypothetical protein</fullName>
    </submittedName>
</protein>
<proteinExistence type="predicted"/>
<keyword evidence="1" id="KW-1133">Transmembrane helix</keyword>
<dbReference type="AlphaFoldDB" id="A0A8J2RHH0"/>
<evidence type="ECO:0000256" key="1">
    <source>
        <dbReference type="SAM" id="Phobius"/>
    </source>
</evidence>
<gene>
    <name evidence="2" type="ORF">DCHRY22_LOCUS14382</name>
</gene>
<name>A0A8J2RHH0_9NEOP</name>
<comment type="caution">
    <text evidence="2">The sequence shown here is derived from an EMBL/GenBank/DDBJ whole genome shotgun (WGS) entry which is preliminary data.</text>
</comment>
<dbReference type="OrthoDB" id="7442413at2759"/>